<reference evidence="1" key="2">
    <citation type="journal article" date="2015" name="Data Brief">
        <title>Shoot transcriptome of the giant reed, Arundo donax.</title>
        <authorList>
            <person name="Barrero R.A."/>
            <person name="Guerrero F.D."/>
            <person name="Moolhuijzen P."/>
            <person name="Goolsby J.A."/>
            <person name="Tidwell J."/>
            <person name="Bellgard S.E."/>
            <person name="Bellgard M.I."/>
        </authorList>
    </citation>
    <scope>NUCLEOTIDE SEQUENCE</scope>
    <source>
        <tissue evidence="1">Shoot tissue taken approximately 20 cm above the soil surface</tissue>
    </source>
</reference>
<sequence length="42" mass="4780">MLLLAHPWKIVVHIVLSSVVEYEIKLINKKTLTCVRNSGADF</sequence>
<reference evidence="1" key="1">
    <citation type="submission" date="2014-09" db="EMBL/GenBank/DDBJ databases">
        <authorList>
            <person name="Magalhaes I.L.F."/>
            <person name="Oliveira U."/>
            <person name="Santos F.R."/>
            <person name="Vidigal T.H.D.A."/>
            <person name="Brescovit A.D."/>
            <person name="Santos A.J."/>
        </authorList>
    </citation>
    <scope>NUCLEOTIDE SEQUENCE</scope>
    <source>
        <tissue evidence="1">Shoot tissue taken approximately 20 cm above the soil surface</tissue>
    </source>
</reference>
<organism evidence="1">
    <name type="scientific">Arundo donax</name>
    <name type="common">Giant reed</name>
    <name type="synonym">Donax arundinaceus</name>
    <dbReference type="NCBI Taxonomy" id="35708"/>
    <lineage>
        <taxon>Eukaryota</taxon>
        <taxon>Viridiplantae</taxon>
        <taxon>Streptophyta</taxon>
        <taxon>Embryophyta</taxon>
        <taxon>Tracheophyta</taxon>
        <taxon>Spermatophyta</taxon>
        <taxon>Magnoliopsida</taxon>
        <taxon>Liliopsida</taxon>
        <taxon>Poales</taxon>
        <taxon>Poaceae</taxon>
        <taxon>PACMAD clade</taxon>
        <taxon>Arundinoideae</taxon>
        <taxon>Arundineae</taxon>
        <taxon>Arundo</taxon>
    </lineage>
</organism>
<name>A0A0A9EMQ9_ARUDO</name>
<evidence type="ECO:0000313" key="1">
    <source>
        <dbReference type="EMBL" id="JAD99095.1"/>
    </source>
</evidence>
<proteinExistence type="predicted"/>
<dbReference type="AlphaFoldDB" id="A0A0A9EMQ9"/>
<dbReference type="EMBL" id="GBRH01198800">
    <property type="protein sequence ID" value="JAD99095.1"/>
    <property type="molecule type" value="Transcribed_RNA"/>
</dbReference>
<protein>
    <submittedName>
        <fullName evidence="1">Uncharacterized protein</fullName>
    </submittedName>
</protein>
<accession>A0A0A9EMQ9</accession>